<dbReference type="Pfam" id="PF17390">
    <property type="entry name" value="Bac_rhamnosid_C"/>
    <property type="match status" value="1"/>
</dbReference>
<evidence type="ECO:0000313" key="2">
    <source>
        <dbReference type="EMBL" id="MBD1424199.1"/>
    </source>
</evidence>
<dbReference type="Gene3D" id="1.50.10.10">
    <property type="match status" value="1"/>
</dbReference>
<dbReference type="PANTHER" id="PTHR34987:SF6">
    <property type="entry name" value="ALPHA-L-RHAMNOSIDASE SIX-HAIRPIN GLYCOSIDASE DOMAIN-CONTAINING PROTEIN"/>
    <property type="match status" value="1"/>
</dbReference>
<feature type="domain" description="Alpha-L-rhamnosidase C-terminal" evidence="1">
    <location>
        <begin position="81"/>
        <end position="123"/>
    </location>
</feature>
<name>A0ABR7XYV4_9SPHI</name>
<dbReference type="PANTHER" id="PTHR34987">
    <property type="entry name" value="C, PUTATIVE (AFU_ORTHOLOGUE AFUA_3G02880)-RELATED"/>
    <property type="match status" value="1"/>
</dbReference>
<evidence type="ECO:0000313" key="3">
    <source>
        <dbReference type="Proteomes" id="UP000606494"/>
    </source>
</evidence>
<dbReference type="InterPro" id="IPR035398">
    <property type="entry name" value="Bac_rhamnosid_C"/>
</dbReference>
<dbReference type="SUPFAM" id="SSF48208">
    <property type="entry name" value="Six-hairpin glycosidases"/>
    <property type="match status" value="1"/>
</dbReference>
<comment type="caution">
    <text evidence="2">The sequence shown here is derived from an EMBL/GenBank/DDBJ whole genome shotgun (WGS) entry which is preliminary data.</text>
</comment>
<dbReference type="Gene3D" id="2.60.420.10">
    <property type="entry name" value="Maltose phosphorylase, domain 3"/>
    <property type="match status" value="1"/>
</dbReference>
<organism evidence="2 3">
    <name type="scientific">Sphingobacterium arenae</name>
    <dbReference type="NCBI Taxonomy" id="1280598"/>
    <lineage>
        <taxon>Bacteria</taxon>
        <taxon>Pseudomonadati</taxon>
        <taxon>Bacteroidota</taxon>
        <taxon>Sphingobacteriia</taxon>
        <taxon>Sphingobacteriales</taxon>
        <taxon>Sphingobacteriaceae</taxon>
        <taxon>Sphingobacterium</taxon>
    </lineage>
</organism>
<protein>
    <recommendedName>
        <fullName evidence="1">Alpha-L-rhamnosidase C-terminal domain-containing protein</fullName>
    </recommendedName>
</protein>
<keyword evidence="3" id="KW-1185">Reference proteome</keyword>
<reference evidence="2 3" key="1">
    <citation type="submission" date="2020-08" db="EMBL/GenBank/DDBJ databases">
        <title>Sphingobacterium sp. DN00404 isolated from aquaculture water.</title>
        <authorList>
            <person name="Zhang M."/>
        </authorList>
    </citation>
    <scope>NUCLEOTIDE SEQUENCE [LARGE SCALE GENOMIC DNA]</scope>
    <source>
        <strain evidence="2 3">KCTC 32294</strain>
    </source>
</reference>
<dbReference type="RefSeq" id="WP_190307369.1">
    <property type="nucleotide sequence ID" value="NZ_JACNYK010000001.1"/>
</dbReference>
<dbReference type="Proteomes" id="UP000606494">
    <property type="component" value="Unassembled WGS sequence"/>
</dbReference>
<evidence type="ECO:0000259" key="1">
    <source>
        <dbReference type="Pfam" id="PF17390"/>
    </source>
</evidence>
<sequence length="137" mass="15029">MEEEHAGPYMEKYVFEAMYKMREPAKANARHRKRFSGMVNNGYFTTLFEGWGVGREGFGGGTVNHAWSGGGLTVLSSRLCGIRSLTPGYKTFLVAPQPGDVREASAKVASVRGDIFAGYKMIDSISMLLCLMGPPHM</sequence>
<dbReference type="InterPro" id="IPR008928">
    <property type="entry name" value="6-hairpin_glycosidase_sf"/>
</dbReference>
<dbReference type="InterPro" id="IPR012341">
    <property type="entry name" value="6hp_glycosidase-like_sf"/>
</dbReference>
<proteinExistence type="predicted"/>
<gene>
    <name evidence="2" type="ORF">H8B17_01285</name>
</gene>
<dbReference type="EMBL" id="JACNYK010000001">
    <property type="protein sequence ID" value="MBD1424199.1"/>
    <property type="molecule type" value="Genomic_DNA"/>
</dbReference>
<accession>A0ABR7XYV4</accession>